<gene>
    <name evidence="4" type="ORF">EDEG_00768</name>
</gene>
<keyword evidence="2" id="KW-0689">Ribosomal protein</keyword>
<dbReference type="InParanoid" id="J9DV43"/>
<dbReference type="HOGENOM" id="CLU_112570_3_2_1"/>
<dbReference type="VEuPathDB" id="MicrosporidiaDB:EDEG_00768"/>
<comment type="caution">
    <text evidence="4">The sequence shown here is derived from an EMBL/GenBank/DDBJ whole genome shotgun (WGS) entry which is preliminary data.</text>
</comment>
<evidence type="ECO:0000256" key="3">
    <source>
        <dbReference type="ARBA" id="ARBA00023274"/>
    </source>
</evidence>
<evidence type="ECO:0000313" key="4">
    <source>
        <dbReference type="EMBL" id="EJW05157.1"/>
    </source>
</evidence>
<dbReference type="SMART" id="SM01380">
    <property type="entry name" value="Ribosomal_L31e"/>
    <property type="match status" value="1"/>
</dbReference>
<evidence type="ECO:0000256" key="1">
    <source>
        <dbReference type="ARBA" id="ARBA00010808"/>
    </source>
</evidence>
<name>J9DV43_EDHAE</name>
<dbReference type="InterPro" id="IPR000054">
    <property type="entry name" value="Ribosomal_eL31"/>
</dbReference>
<dbReference type="AlphaFoldDB" id="J9DV43"/>
<dbReference type="FunCoup" id="J9DV43">
    <property type="interactions" value="166"/>
</dbReference>
<organism evidence="4 5">
    <name type="scientific">Edhazardia aedis (strain USNM 41457)</name>
    <name type="common">Microsporidian parasite</name>
    <dbReference type="NCBI Taxonomy" id="1003232"/>
    <lineage>
        <taxon>Eukaryota</taxon>
        <taxon>Fungi</taxon>
        <taxon>Fungi incertae sedis</taxon>
        <taxon>Microsporidia</taxon>
        <taxon>Edhazardia</taxon>
    </lineage>
</organism>
<evidence type="ECO:0000313" key="5">
    <source>
        <dbReference type="Proteomes" id="UP000003163"/>
    </source>
</evidence>
<dbReference type="STRING" id="1003232.J9DV43"/>
<protein>
    <recommendedName>
        <fullName evidence="6">50S ribosomal protein L31e</fullName>
    </recommendedName>
</protein>
<keyword evidence="5" id="KW-1185">Reference proteome</keyword>
<dbReference type="OrthoDB" id="9739313at2759"/>
<dbReference type="PANTHER" id="PTHR10956:SF0">
    <property type="entry name" value="60S RIBOSOMAL PROTEIN L31"/>
    <property type="match status" value="1"/>
</dbReference>
<reference evidence="5" key="2">
    <citation type="submission" date="2015-07" db="EMBL/GenBank/DDBJ databases">
        <title>Contrasting host-pathogen interactions and genome evolution in two generalist and specialist microsporidian pathogens of mosquitoes.</title>
        <authorList>
            <consortium name="The Broad Institute Genomics Platform"/>
            <consortium name="The Broad Institute Genome Sequencing Center for Infectious Disease"/>
            <person name="Cuomo C.A."/>
            <person name="Sanscrainte N.D."/>
            <person name="Goldberg J.M."/>
            <person name="Heiman D."/>
            <person name="Young S."/>
            <person name="Zeng Q."/>
            <person name="Becnel J.J."/>
            <person name="Birren B.W."/>
        </authorList>
    </citation>
    <scope>NUCLEOTIDE SEQUENCE [LARGE SCALE GENOMIC DNA]</scope>
    <source>
        <strain evidence="5">USNM 41457</strain>
    </source>
</reference>
<dbReference type="EMBL" id="AFBI03000009">
    <property type="protein sequence ID" value="EJW05157.1"/>
    <property type="molecule type" value="Genomic_DNA"/>
</dbReference>
<dbReference type="InterPro" id="IPR023621">
    <property type="entry name" value="Ribosomal_eL31_dom_sf"/>
</dbReference>
<evidence type="ECO:0008006" key="6">
    <source>
        <dbReference type="Google" id="ProtNLM"/>
    </source>
</evidence>
<dbReference type="GO" id="GO:0002181">
    <property type="term" value="P:cytoplasmic translation"/>
    <property type="evidence" value="ECO:0007669"/>
    <property type="project" value="TreeGrafter"/>
</dbReference>
<dbReference type="Gene3D" id="3.10.440.10">
    <property type="match status" value="1"/>
</dbReference>
<dbReference type="Pfam" id="PF01198">
    <property type="entry name" value="Ribosomal_L31e"/>
    <property type="match status" value="1"/>
</dbReference>
<comment type="similarity">
    <text evidence="1">Belongs to the eukaryotic ribosomal protein eL31 family.</text>
</comment>
<dbReference type="PANTHER" id="PTHR10956">
    <property type="entry name" value="60S RIBOSOMAL PROTEIN L31"/>
    <property type="match status" value="1"/>
</dbReference>
<accession>J9DV43</accession>
<sequence length="108" mass="12109">MSTEQQIGKTIEMTVNLKKVTRGVSWTNKAPHAVRNIKRMIHKIYNTKDPVLIAPELNKAIWGRGKFHVPNKVRVRVEKFAGSKGPVFKVSLVIVGSFKSLLTQAVTD</sequence>
<proteinExistence type="inferred from homology"/>
<dbReference type="Proteomes" id="UP000003163">
    <property type="component" value="Unassembled WGS sequence"/>
</dbReference>
<evidence type="ECO:0000256" key="2">
    <source>
        <dbReference type="ARBA" id="ARBA00022980"/>
    </source>
</evidence>
<reference evidence="4 5" key="1">
    <citation type="submission" date="2011-08" db="EMBL/GenBank/DDBJ databases">
        <authorList>
            <person name="Liu Z.J."/>
            <person name="Shi F.L."/>
            <person name="Lu J.Q."/>
            <person name="Li M."/>
            <person name="Wang Z.L."/>
        </authorList>
    </citation>
    <scope>NUCLEOTIDE SEQUENCE [LARGE SCALE GENOMIC DNA]</scope>
    <source>
        <strain evidence="4 5">USNM 41457</strain>
    </source>
</reference>
<dbReference type="SUPFAM" id="SSF54575">
    <property type="entry name" value="Ribosomal protein L31e"/>
    <property type="match status" value="1"/>
</dbReference>
<dbReference type="OMA" id="EVWKQGI"/>
<dbReference type="GO" id="GO:0003735">
    <property type="term" value="F:structural constituent of ribosome"/>
    <property type="evidence" value="ECO:0007669"/>
    <property type="project" value="InterPro"/>
</dbReference>
<dbReference type="GO" id="GO:0022625">
    <property type="term" value="C:cytosolic large ribosomal subunit"/>
    <property type="evidence" value="ECO:0007669"/>
    <property type="project" value="TreeGrafter"/>
</dbReference>
<keyword evidence="3" id="KW-0687">Ribonucleoprotein</keyword>